<dbReference type="EMBL" id="VYZN01000025">
    <property type="protein sequence ID" value="KAE9535955.1"/>
    <property type="molecule type" value="Genomic_DNA"/>
</dbReference>
<feature type="compositionally biased region" description="Polar residues" evidence="1">
    <location>
        <begin position="1"/>
        <end position="12"/>
    </location>
</feature>
<organism evidence="3 4">
    <name type="scientific">Aphis glycines</name>
    <name type="common">Soybean aphid</name>
    <dbReference type="NCBI Taxonomy" id="307491"/>
    <lineage>
        <taxon>Eukaryota</taxon>
        <taxon>Metazoa</taxon>
        <taxon>Ecdysozoa</taxon>
        <taxon>Arthropoda</taxon>
        <taxon>Hexapoda</taxon>
        <taxon>Insecta</taxon>
        <taxon>Pterygota</taxon>
        <taxon>Neoptera</taxon>
        <taxon>Paraneoptera</taxon>
        <taxon>Hemiptera</taxon>
        <taxon>Sternorrhyncha</taxon>
        <taxon>Aphidomorpha</taxon>
        <taxon>Aphidoidea</taxon>
        <taxon>Aphididae</taxon>
        <taxon>Aphidini</taxon>
        <taxon>Aphis</taxon>
        <taxon>Aphis</taxon>
    </lineage>
</organism>
<name>A0A6G0TN73_APHGL</name>
<dbReference type="AlphaFoldDB" id="A0A6G0TN73"/>
<dbReference type="OrthoDB" id="6593055at2759"/>
<feature type="region of interest" description="Disordered" evidence="1">
    <location>
        <begin position="1"/>
        <end position="34"/>
    </location>
</feature>
<evidence type="ECO:0000313" key="4">
    <source>
        <dbReference type="Proteomes" id="UP000475862"/>
    </source>
</evidence>
<protein>
    <recommendedName>
        <fullName evidence="2">Pre-C2HC domain-containing protein</fullName>
    </recommendedName>
</protein>
<feature type="compositionally biased region" description="Low complexity" evidence="1">
    <location>
        <begin position="14"/>
        <end position="23"/>
    </location>
</feature>
<feature type="region of interest" description="Disordered" evidence="1">
    <location>
        <begin position="48"/>
        <end position="71"/>
    </location>
</feature>
<evidence type="ECO:0000259" key="2">
    <source>
        <dbReference type="SMART" id="SM00596"/>
    </source>
</evidence>
<feature type="domain" description="Pre-C2HC" evidence="2">
    <location>
        <begin position="188"/>
        <end position="256"/>
    </location>
</feature>
<evidence type="ECO:0000256" key="1">
    <source>
        <dbReference type="SAM" id="MobiDB-lite"/>
    </source>
</evidence>
<feature type="region of interest" description="Disordered" evidence="1">
    <location>
        <begin position="324"/>
        <end position="360"/>
    </location>
</feature>
<reference evidence="3 4" key="1">
    <citation type="submission" date="2019-08" db="EMBL/GenBank/DDBJ databases">
        <title>The genome of the soybean aphid Biotype 1, its phylome, world population structure and adaptation to the North American continent.</title>
        <authorList>
            <person name="Giordano R."/>
            <person name="Donthu R.K."/>
            <person name="Hernandez A.G."/>
            <person name="Wright C.L."/>
            <person name="Zimin A.V."/>
        </authorList>
    </citation>
    <scope>NUCLEOTIDE SEQUENCE [LARGE SCALE GENOMIC DNA]</scope>
    <source>
        <tissue evidence="3">Whole aphids</tissue>
    </source>
</reference>
<accession>A0A6G0TN73</accession>
<sequence length="449" mass="51497">MSSTNNNQNKPPMSNLSNNANKNKNNDKKLSFTLNVDSNDDYTLKKNKRHLSNSSSTSTHGPLNSSILTKNKNKKLFKSTNRFELLSPDEPREESSMNDVFVDNNSHNDTPKPPPPIFVRGVINYTEVCTKLIEFIGVDNFFCISSADRLKIQTTNPDSYRTLVRYLKDENAEFHTYQLKEDKPIRVTKLIKKELEVHLFEVRRVTNVLHRVTKIQLPLFFVDLEPTPKSSEIFQLSSLLHTKVKIEEPYKPKSISQCNNCQEYGHTKTYCGYPSRYVRCGAYHQSATCPNSRDDPPKCAFCSGDHPVSYKGCTVYRELQRGRKPTTNSNFLSDNIRNQNSTVKDSRPLTKTSINQPFNHVPTYAQATSSESTHTDPNSTSELKNFLDLKMPLVSEEAKAYYKRFRCRTLNHPNPLVRNLANPTIPGNPPRRLKRKWCRDLLAPNFNIN</sequence>
<dbReference type="Pfam" id="PF07530">
    <property type="entry name" value="PRE_C2HC"/>
    <property type="match status" value="1"/>
</dbReference>
<feature type="compositionally biased region" description="Polar residues" evidence="1">
    <location>
        <begin position="52"/>
        <end position="70"/>
    </location>
</feature>
<feature type="compositionally biased region" description="Polar residues" evidence="1">
    <location>
        <begin position="325"/>
        <end position="358"/>
    </location>
</feature>
<dbReference type="InterPro" id="IPR006579">
    <property type="entry name" value="Pre_C2HC_dom"/>
</dbReference>
<evidence type="ECO:0000313" key="3">
    <source>
        <dbReference type="EMBL" id="KAE9535955.1"/>
    </source>
</evidence>
<dbReference type="Proteomes" id="UP000475862">
    <property type="component" value="Unassembled WGS sequence"/>
</dbReference>
<keyword evidence="4" id="KW-1185">Reference proteome</keyword>
<proteinExistence type="predicted"/>
<gene>
    <name evidence="3" type="ORF">AGLY_007856</name>
</gene>
<comment type="caution">
    <text evidence="3">The sequence shown here is derived from an EMBL/GenBank/DDBJ whole genome shotgun (WGS) entry which is preliminary data.</text>
</comment>
<dbReference type="SMART" id="SM00596">
    <property type="entry name" value="PRE_C2HC"/>
    <property type="match status" value="1"/>
</dbReference>